<protein>
    <submittedName>
        <fullName evidence="10">Nucleic acid-binding protein</fullName>
    </submittedName>
</protein>
<name>A0AAE3ZQY2_9ACTN</name>
<keyword evidence="6" id="KW-0051">Antiviral defense</keyword>
<dbReference type="EMBL" id="JAVDYC010000001">
    <property type="protein sequence ID" value="MDR7323349.1"/>
    <property type="molecule type" value="Genomic_DNA"/>
</dbReference>
<evidence type="ECO:0000256" key="4">
    <source>
        <dbReference type="ARBA" id="ARBA00022741"/>
    </source>
</evidence>
<evidence type="ECO:0000313" key="11">
    <source>
        <dbReference type="Proteomes" id="UP001183629"/>
    </source>
</evidence>
<comment type="caution">
    <text evidence="10">The sequence shown here is derived from an EMBL/GenBank/DDBJ whole genome shotgun (WGS) entry which is preliminary data.</text>
</comment>
<keyword evidence="4" id="KW-0547">Nucleotide-binding</keyword>
<organism evidence="10 11">
    <name type="scientific">Catenuloplanes niger</name>
    <dbReference type="NCBI Taxonomy" id="587534"/>
    <lineage>
        <taxon>Bacteria</taxon>
        <taxon>Bacillati</taxon>
        <taxon>Actinomycetota</taxon>
        <taxon>Actinomycetes</taxon>
        <taxon>Micromonosporales</taxon>
        <taxon>Micromonosporaceae</taxon>
        <taxon>Catenuloplanes</taxon>
    </lineage>
</organism>
<reference evidence="10 11" key="1">
    <citation type="submission" date="2023-07" db="EMBL/GenBank/DDBJ databases">
        <title>Sequencing the genomes of 1000 actinobacteria strains.</title>
        <authorList>
            <person name="Klenk H.-P."/>
        </authorList>
    </citation>
    <scope>NUCLEOTIDE SEQUENCE [LARGE SCALE GENOMIC DNA]</scope>
    <source>
        <strain evidence="10 11">DSM 44711</strain>
    </source>
</reference>
<feature type="transmembrane region" description="Helical" evidence="8">
    <location>
        <begin position="55"/>
        <end position="75"/>
    </location>
</feature>
<dbReference type="GO" id="GO:0005886">
    <property type="term" value="C:plasma membrane"/>
    <property type="evidence" value="ECO:0007669"/>
    <property type="project" value="UniProtKB-SubCell"/>
</dbReference>
<evidence type="ECO:0000256" key="3">
    <source>
        <dbReference type="ARBA" id="ARBA00022692"/>
    </source>
</evidence>
<dbReference type="GO" id="GO:0051607">
    <property type="term" value="P:defense response to virus"/>
    <property type="evidence" value="ECO:0007669"/>
    <property type="project" value="UniProtKB-KW"/>
</dbReference>
<evidence type="ECO:0000256" key="5">
    <source>
        <dbReference type="ARBA" id="ARBA00022989"/>
    </source>
</evidence>
<keyword evidence="5 8" id="KW-1133">Transmembrane helix</keyword>
<evidence type="ECO:0000313" key="10">
    <source>
        <dbReference type="EMBL" id="MDR7323349.1"/>
    </source>
</evidence>
<feature type="domain" description="Pycsar effector protein" evidence="9">
    <location>
        <begin position="16"/>
        <end position="148"/>
    </location>
</feature>
<dbReference type="Pfam" id="PF18967">
    <property type="entry name" value="PycTM"/>
    <property type="match status" value="1"/>
</dbReference>
<keyword evidence="11" id="KW-1185">Reference proteome</keyword>
<keyword evidence="7 8" id="KW-0472">Membrane</keyword>
<keyword evidence="3 8" id="KW-0812">Transmembrane</keyword>
<sequence length="152" mass="16006">MSAPEPVQMSPVQQGEAQIARADGKAQAIGAIAGTMLSISAAGLSITALPSPVRAGGWTLVAVWLVSVGLLLLALRPDLAGDHGIVRWARLSLNELRAELNTADPIRDTEARTVAWLSRAAVRKHRRIRLAIDLLIASPATALAAALIAWLL</sequence>
<feature type="transmembrane region" description="Helical" evidence="8">
    <location>
        <begin position="130"/>
        <end position="151"/>
    </location>
</feature>
<evidence type="ECO:0000256" key="7">
    <source>
        <dbReference type="ARBA" id="ARBA00023136"/>
    </source>
</evidence>
<evidence type="ECO:0000256" key="2">
    <source>
        <dbReference type="ARBA" id="ARBA00022475"/>
    </source>
</evidence>
<dbReference type="InterPro" id="IPR043760">
    <property type="entry name" value="PycTM_dom"/>
</dbReference>
<dbReference type="Proteomes" id="UP001183629">
    <property type="component" value="Unassembled WGS sequence"/>
</dbReference>
<feature type="transmembrane region" description="Helical" evidence="8">
    <location>
        <begin position="28"/>
        <end position="49"/>
    </location>
</feature>
<comment type="subcellular location">
    <subcellularLocation>
        <location evidence="1">Cell membrane</location>
    </subcellularLocation>
</comment>
<evidence type="ECO:0000256" key="8">
    <source>
        <dbReference type="SAM" id="Phobius"/>
    </source>
</evidence>
<gene>
    <name evidence="10" type="ORF">J2S44_003599</name>
</gene>
<accession>A0AAE3ZQY2</accession>
<evidence type="ECO:0000259" key="9">
    <source>
        <dbReference type="Pfam" id="PF18967"/>
    </source>
</evidence>
<proteinExistence type="predicted"/>
<dbReference type="RefSeq" id="WP_310415090.1">
    <property type="nucleotide sequence ID" value="NZ_JAVDYC010000001.1"/>
</dbReference>
<dbReference type="GO" id="GO:0000166">
    <property type="term" value="F:nucleotide binding"/>
    <property type="evidence" value="ECO:0007669"/>
    <property type="project" value="UniProtKB-KW"/>
</dbReference>
<dbReference type="AlphaFoldDB" id="A0AAE3ZQY2"/>
<evidence type="ECO:0000256" key="6">
    <source>
        <dbReference type="ARBA" id="ARBA00023118"/>
    </source>
</evidence>
<keyword evidence="2" id="KW-1003">Cell membrane</keyword>
<evidence type="ECO:0000256" key="1">
    <source>
        <dbReference type="ARBA" id="ARBA00004236"/>
    </source>
</evidence>